<reference evidence="3" key="3">
    <citation type="journal article" date="2017" name="Nature">
        <title>Genome sequence of the progenitor of the wheat D genome Aegilops tauschii.</title>
        <authorList>
            <person name="Luo M.C."/>
            <person name="Gu Y.Q."/>
            <person name="Puiu D."/>
            <person name="Wang H."/>
            <person name="Twardziok S.O."/>
            <person name="Deal K.R."/>
            <person name="Huo N."/>
            <person name="Zhu T."/>
            <person name="Wang L."/>
            <person name="Wang Y."/>
            <person name="McGuire P.E."/>
            <person name="Liu S."/>
            <person name="Long H."/>
            <person name="Ramasamy R.K."/>
            <person name="Rodriguez J.C."/>
            <person name="Van S.L."/>
            <person name="Yuan L."/>
            <person name="Wang Z."/>
            <person name="Xia Z."/>
            <person name="Xiao L."/>
            <person name="Anderson O.D."/>
            <person name="Ouyang S."/>
            <person name="Liang Y."/>
            <person name="Zimin A.V."/>
            <person name="Pertea G."/>
            <person name="Qi P."/>
            <person name="Bennetzen J.L."/>
            <person name="Dai X."/>
            <person name="Dawson M.W."/>
            <person name="Muller H.G."/>
            <person name="Kugler K."/>
            <person name="Rivarola-Duarte L."/>
            <person name="Spannagl M."/>
            <person name="Mayer K.F.X."/>
            <person name="Lu F.H."/>
            <person name="Bevan M.W."/>
            <person name="Leroy P."/>
            <person name="Li P."/>
            <person name="You F.M."/>
            <person name="Sun Q."/>
            <person name="Liu Z."/>
            <person name="Lyons E."/>
            <person name="Wicker T."/>
            <person name="Salzberg S.L."/>
            <person name="Devos K.M."/>
            <person name="Dvorak J."/>
        </authorList>
    </citation>
    <scope>NUCLEOTIDE SEQUENCE [LARGE SCALE GENOMIC DNA]</scope>
    <source>
        <strain evidence="3">cv. AL8/78</strain>
    </source>
</reference>
<evidence type="ECO:0000256" key="2">
    <source>
        <dbReference type="SAM" id="Phobius"/>
    </source>
</evidence>
<protein>
    <submittedName>
        <fullName evidence="3">Uncharacterized protein</fullName>
    </submittedName>
</protein>
<keyword evidence="2" id="KW-0472">Membrane</keyword>
<dbReference type="AlphaFoldDB" id="A0A453IRN4"/>
<name>A0A453IRN4_AEGTS</name>
<reference evidence="4" key="1">
    <citation type="journal article" date="2014" name="Science">
        <title>Ancient hybridizations among the ancestral genomes of bread wheat.</title>
        <authorList>
            <consortium name="International Wheat Genome Sequencing Consortium,"/>
            <person name="Marcussen T."/>
            <person name="Sandve S.R."/>
            <person name="Heier L."/>
            <person name="Spannagl M."/>
            <person name="Pfeifer M."/>
            <person name="Jakobsen K.S."/>
            <person name="Wulff B.B."/>
            <person name="Steuernagel B."/>
            <person name="Mayer K.F."/>
            <person name="Olsen O.A."/>
        </authorList>
    </citation>
    <scope>NUCLEOTIDE SEQUENCE [LARGE SCALE GENOMIC DNA]</scope>
    <source>
        <strain evidence="4">cv. AL8/78</strain>
    </source>
</reference>
<proteinExistence type="predicted"/>
<keyword evidence="4" id="KW-1185">Reference proteome</keyword>
<sequence length="42" mass="4678">DDAPGTSLPRQEDNAEEESNSPKIQLAMWVGMMFSIVLMLLI</sequence>
<evidence type="ECO:0000256" key="1">
    <source>
        <dbReference type="SAM" id="MobiDB-lite"/>
    </source>
</evidence>
<feature type="region of interest" description="Disordered" evidence="1">
    <location>
        <begin position="1"/>
        <end position="22"/>
    </location>
</feature>
<evidence type="ECO:0000313" key="3">
    <source>
        <dbReference type="EnsemblPlants" id="AET4Gv20652400.1"/>
    </source>
</evidence>
<organism evidence="3 4">
    <name type="scientific">Aegilops tauschii subsp. strangulata</name>
    <name type="common">Goatgrass</name>
    <dbReference type="NCBI Taxonomy" id="200361"/>
    <lineage>
        <taxon>Eukaryota</taxon>
        <taxon>Viridiplantae</taxon>
        <taxon>Streptophyta</taxon>
        <taxon>Embryophyta</taxon>
        <taxon>Tracheophyta</taxon>
        <taxon>Spermatophyta</taxon>
        <taxon>Magnoliopsida</taxon>
        <taxon>Liliopsida</taxon>
        <taxon>Poales</taxon>
        <taxon>Poaceae</taxon>
        <taxon>BOP clade</taxon>
        <taxon>Pooideae</taxon>
        <taxon>Triticodae</taxon>
        <taxon>Triticeae</taxon>
        <taxon>Triticinae</taxon>
        <taxon>Aegilops</taxon>
    </lineage>
</organism>
<keyword evidence="2" id="KW-1133">Transmembrane helix</keyword>
<keyword evidence="2" id="KW-0812">Transmembrane</keyword>
<reference evidence="3" key="4">
    <citation type="submission" date="2019-03" db="UniProtKB">
        <authorList>
            <consortium name="EnsemblPlants"/>
        </authorList>
    </citation>
    <scope>IDENTIFICATION</scope>
</reference>
<feature type="transmembrane region" description="Helical" evidence="2">
    <location>
        <begin position="24"/>
        <end position="41"/>
    </location>
</feature>
<evidence type="ECO:0000313" key="4">
    <source>
        <dbReference type="Proteomes" id="UP000015105"/>
    </source>
</evidence>
<dbReference type="EnsemblPlants" id="AET4Gv20652400.1">
    <property type="protein sequence ID" value="AET4Gv20652400.1"/>
    <property type="gene ID" value="AET4Gv20652400"/>
</dbReference>
<dbReference type="Proteomes" id="UP000015105">
    <property type="component" value="Chromosome 4D"/>
</dbReference>
<accession>A0A453IRN4</accession>
<dbReference type="Gramene" id="AET4Gv20652400.1">
    <property type="protein sequence ID" value="AET4Gv20652400.1"/>
    <property type="gene ID" value="AET4Gv20652400"/>
</dbReference>
<reference evidence="4" key="2">
    <citation type="journal article" date="2017" name="Nat. Plants">
        <title>The Aegilops tauschii genome reveals multiple impacts of transposons.</title>
        <authorList>
            <person name="Zhao G."/>
            <person name="Zou C."/>
            <person name="Li K."/>
            <person name="Wang K."/>
            <person name="Li T."/>
            <person name="Gao L."/>
            <person name="Zhang X."/>
            <person name="Wang H."/>
            <person name="Yang Z."/>
            <person name="Liu X."/>
            <person name="Jiang W."/>
            <person name="Mao L."/>
            <person name="Kong X."/>
            <person name="Jiao Y."/>
            <person name="Jia J."/>
        </authorList>
    </citation>
    <scope>NUCLEOTIDE SEQUENCE [LARGE SCALE GENOMIC DNA]</scope>
    <source>
        <strain evidence="4">cv. AL8/78</strain>
    </source>
</reference>
<reference evidence="3" key="5">
    <citation type="journal article" date="2021" name="G3 (Bethesda)">
        <title>Aegilops tauschii genome assembly Aet v5.0 features greater sequence contiguity and improved annotation.</title>
        <authorList>
            <person name="Wang L."/>
            <person name="Zhu T."/>
            <person name="Rodriguez J.C."/>
            <person name="Deal K.R."/>
            <person name="Dubcovsky J."/>
            <person name="McGuire P.E."/>
            <person name="Lux T."/>
            <person name="Spannagl M."/>
            <person name="Mayer K.F.X."/>
            <person name="Baldrich P."/>
            <person name="Meyers B.C."/>
            <person name="Huo N."/>
            <person name="Gu Y.Q."/>
            <person name="Zhou H."/>
            <person name="Devos K.M."/>
            <person name="Bennetzen J.L."/>
            <person name="Unver T."/>
            <person name="Budak H."/>
            <person name="Gulick P.J."/>
            <person name="Galiba G."/>
            <person name="Kalapos B."/>
            <person name="Nelson D.R."/>
            <person name="Li P."/>
            <person name="You F.M."/>
            <person name="Luo M.C."/>
            <person name="Dvorak J."/>
        </authorList>
    </citation>
    <scope>NUCLEOTIDE SEQUENCE [LARGE SCALE GENOMIC DNA]</scope>
    <source>
        <strain evidence="3">cv. AL8/78</strain>
    </source>
</reference>